<evidence type="ECO:0000256" key="1">
    <source>
        <dbReference type="SAM" id="MobiDB-lite"/>
    </source>
</evidence>
<gene>
    <name evidence="2" type="ORF">PSI22_05430</name>
</gene>
<proteinExistence type="predicted"/>
<reference evidence="2 3" key="1">
    <citation type="submission" date="2023-02" db="EMBL/GenBank/DDBJ databases">
        <title>Entomopathogenic bacteria.</title>
        <authorList>
            <person name="Machado R.A."/>
        </authorList>
    </citation>
    <scope>NUCLEOTIDE SEQUENCE [LARGE SCALE GENOMIC DNA]</scope>
    <source>
        <strain evidence="2 3">XENO-7</strain>
    </source>
</reference>
<protein>
    <submittedName>
        <fullName evidence="2">Uncharacterized protein</fullName>
    </submittedName>
</protein>
<comment type="caution">
    <text evidence="2">The sequence shown here is derived from an EMBL/GenBank/DDBJ whole genome shotgun (WGS) entry which is preliminary data.</text>
</comment>
<feature type="region of interest" description="Disordered" evidence="1">
    <location>
        <begin position="117"/>
        <end position="136"/>
    </location>
</feature>
<evidence type="ECO:0000313" key="2">
    <source>
        <dbReference type="EMBL" id="MDC9621084.1"/>
    </source>
</evidence>
<dbReference type="RefSeq" id="WP_273578894.1">
    <property type="nucleotide sequence ID" value="NZ_JAQRFO010000008.1"/>
</dbReference>
<evidence type="ECO:0000313" key="3">
    <source>
        <dbReference type="Proteomes" id="UP001214757"/>
    </source>
</evidence>
<keyword evidence="3" id="KW-1185">Reference proteome</keyword>
<name>A0ABT5M079_9GAMM</name>
<organism evidence="2 3">
    <name type="scientific">Xenorhabdus aichiensis</name>
    <dbReference type="NCBI Taxonomy" id="3025874"/>
    <lineage>
        <taxon>Bacteria</taxon>
        <taxon>Pseudomonadati</taxon>
        <taxon>Pseudomonadota</taxon>
        <taxon>Gammaproteobacteria</taxon>
        <taxon>Enterobacterales</taxon>
        <taxon>Morganellaceae</taxon>
        <taxon>Xenorhabdus</taxon>
    </lineage>
</organism>
<dbReference type="EMBL" id="JAQRFO010000008">
    <property type="protein sequence ID" value="MDC9621084.1"/>
    <property type="molecule type" value="Genomic_DNA"/>
</dbReference>
<accession>A0ABT5M079</accession>
<sequence>MRKITPFKWDTMYLFDVEMDIREVNDITGIPYHDWSMDKLYRFVFVRNNKIVYVDEYYPPFGFFADYRRLIIYFSSPDEKEKDDFDYYLVTQNNTKLLIVVRAYHGSGKKFYRVSPANEQQMKDERSSSEDNHYFR</sequence>
<dbReference type="Proteomes" id="UP001214757">
    <property type="component" value="Unassembled WGS sequence"/>
</dbReference>
<feature type="compositionally biased region" description="Basic and acidic residues" evidence="1">
    <location>
        <begin position="121"/>
        <end position="136"/>
    </location>
</feature>